<protein>
    <submittedName>
        <fullName evidence="3">Uncharacterized protein</fullName>
    </submittedName>
</protein>
<feature type="chain" id="PRO_5012080910" evidence="2">
    <location>
        <begin position="36"/>
        <end position="161"/>
    </location>
</feature>
<comment type="caution">
    <text evidence="3">The sequence shown here is derived from an EMBL/GenBank/DDBJ whole genome shotgun (WGS) entry which is preliminary data.</text>
</comment>
<feature type="compositionally biased region" description="Low complexity" evidence="1">
    <location>
        <begin position="109"/>
        <end position="132"/>
    </location>
</feature>
<gene>
    <name evidence="3" type="ORF">BWR60_12810</name>
</gene>
<feature type="signal peptide" evidence="2">
    <location>
        <begin position="1"/>
        <end position="35"/>
    </location>
</feature>
<accession>A0A211ZNE9</accession>
<keyword evidence="2" id="KW-0732">Signal</keyword>
<reference evidence="4" key="1">
    <citation type="submission" date="2017-05" db="EMBL/GenBank/DDBJ databases">
        <authorList>
            <person name="Macchi M."/>
            <person name="Festa S."/>
            <person name="Coppotelli B.M."/>
            <person name="Morelli I.S."/>
        </authorList>
    </citation>
    <scope>NUCLEOTIDE SEQUENCE [LARGE SCALE GENOMIC DNA]</scope>
    <source>
        <strain evidence="4">I</strain>
    </source>
</reference>
<evidence type="ECO:0000313" key="4">
    <source>
        <dbReference type="Proteomes" id="UP000196655"/>
    </source>
</evidence>
<dbReference type="AlphaFoldDB" id="A0A211ZNE9"/>
<sequence length="161" mass="16757">MAPIIRHPSMESFMRRSFVFTALAVSAFAAAPALAQTGVEPATPGTAPSVEAPAANAPAEQPAPSTHRHRKHMQSSNADDQAQPRHRRGSKNSAEEEQTRQLNQQQLSAGATPTAPGAAMPGTAMPGQMAPAEPMQPGGMMEQAPSTDQTVPAEPMAPTGE</sequence>
<organism evidence="3 4">
    <name type="scientific">Inquilinus limosus</name>
    <dbReference type="NCBI Taxonomy" id="171674"/>
    <lineage>
        <taxon>Bacteria</taxon>
        <taxon>Pseudomonadati</taxon>
        <taxon>Pseudomonadota</taxon>
        <taxon>Alphaproteobacteria</taxon>
        <taxon>Rhodospirillales</taxon>
        <taxon>Rhodospirillaceae</taxon>
        <taxon>Inquilinus</taxon>
    </lineage>
</organism>
<dbReference type="Proteomes" id="UP000196655">
    <property type="component" value="Unassembled WGS sequence"/>
</dbReference>
<feature type="region of interest" description="Disordered" evidence="1">
    <location>
        <begin position="40"/>
        <end position="161"/>
    </location>
</feature>
<feature type="compositionally biased region" description="Low complexity" evidence="1">
    <location>
        <begin position="47"/>
        <end position="65"/>
    </location>
</feature>
<evidence type="ECO:0000256" key="2">
    <source>
        <dbReference type="SAM" id="SignalP"/>
    </source>
</evidence>
<dbReference type="EMBL" id="NHON01000019">
    <property type="protein sequence ID" value="OWJ66798.1"/>
    <property type="molecule type" value="Genomic_DNA"/>
</dbReference>
<name>A0A211ZNE9_9PROT</name>
<keyword evidence="4" id="KW-1185">Reference proteome</keyword>
<evidence type="ECO:0000313" key="3">
    <source>
        <dbReference type="EMBL" id="OWJ66798.1"/>
    </source>
</evidence>
<proteinExistence type="predicted"/>
<evidence type="ECO:0000256" key="1">
    <source>
        <dbReference type="SAM" id="MobiDB-lite"/>
    </source>
</evidence>